<dbReference type="PANTHER" id="PTHR12110:SF41">
    <property type="entry name" value="INOSOSE DEHYDRATASE"/>
    <property type="match status" value="1"/>
</dbReference>
<dbReference type="Pfam" id="PF01261">
    <property type="entry name" value="AP_endonuc_2"/>
    <property type="match status" value="1"/>
</dbReference>
<dbReference type="AlphaFoldDB" id="A0A4Q9DRP5"/>
<comment type="caution">
    <text evidence="2">The sequence shown here is derived from an EMBL/GenBank/DDBJ whole genome shotgun (WGS) entry which is preliminary data.</text>
</comment>
<sequence length="280" mass="31850">MLVGVGEWGFRELPFEEHCRIAREFGFRHMELGIGGDFAGRLGHDMSAKDIKNIRDCLADYGLLARHVCLENDFTLENSDDYANMVEQTKQDIRLCSQLGATHVRLFSGFELAKRMTEERWKRMLGALAEADELCSELGMVIAIETHGRLTAAGDGFIHSHTTSTQWSSLQRLLGDLPERVGINFDPGNLKAVDPRPLTDYAGLFGNRITYCHLKDWKRTQDHWVACGVGDDDIDWKTLLDSMRYDGVYFIEYEPAHDVEDGIRRSLNHLKALYPDLILN</sequence>
<evidence type="ECO:0000259" key="1">
    <source>
        <dbReference type="Pfam" id="PF01261"/>
    </source>
</evidence>
<proteinExistence type="predicted"/>
<dbReference type="RefSeq" id="WP_131015266.1">
    <property type="nucleotide sequence ID" value="NZ_SIRE01000014.1"/>
</dbReference>
<reference evidence="2 3" key="1">
    <citation type="submission" date="2019-02" db="EMBL/GenBank/DDBJ databases">
        <title>Paenibacillus sp. nov., isolated from surface-sterilized tissue of Thalictrum simplex L.</title>
        <authorList>
            <person name="Tuo L."/>
        </authorList>
    </citation>
    <scope>NUCLEOTIDE SEQUENCE [LARGE SCALE GENOMIC DNA]</scope>
    <source>
        <strain evidence="2 3">N2SHLJ1</strain>
    </source>
</reference>
<dbReference type="PANTHER" id="PTHR12110">
    <property type="entry name" value="HYDROXYPYRUVATE ISOMERASE"/>
    <property type="match status" value="1"/>
</dbReference>
<gene>
    <name evidence="2" type="ORF">EYB31_20435</name>
</gene>
<dbReference type="InterPro" id="IPR036237">
    <property type="entry name" value="Xyl_isomerase-like_sf"/>
</dbReference>
<accession>A0A4Q9DRP5</accession>
<protein>
    <submittedName>
        <fullName evidence="2">Sugar phosphate isomerase/epimerase</fullName>
    </submittedName>
</protein>
<dbReference type="EMBL" id="SIRE01000014">
    <property type="protein sequence ID" value="TBL76359.1"/>
    <property type="molecule type" value="Genomic_DNA"/>
</dbReference>
<name>A0A4Q9DRP5_9BACL</name>
<feature type="domain" description="Xylose isomerase-like TIM barrel" evidence="1">
    <location>
        <begin position="20"/>
        <end position="272"/>
    </location>
</feature>
<organism evidence="2 3">
    <name type="scientific">Paenibacillus thalictri</name>
    <dbReference type="NCBI Taxonomy" id="2527873"/>
    <lineage>
        <taxon>Bacteria</taxon>
        <taxon>Bacillati</taxon>
        <taxon>Bacillota</taxon>
        <taxon>Bacilli</taxon>
        <taxon>Bacillales</taxon>
        <taxon>Paenibacillaceae</taxon>
        <taxon>Paenibacillus</taxon>
    </lineage>
</organism>
<dbReference type="Gene3D" id="3.20.20.150">
    <property type="entry name" value="Divalent-metal-dependent TIM barrel enzymes"/>
    <property type="match status" value="1"/>
</dbReference>
<keyword evidence="2" id="KW-0413">Isomerase</keyword>
<evidence type="ECO:0000313" key="2">
    <source>
        <dbReference type="EMBL" id="TBL76359.1"/>
    </source>
</evidence>
<evidence type="ECO:0000313" key="3">
    <source>
        <dbReference type="Proteomes" id="UP000293142"/>
    </source>
</evidence>
<dbReference type="GO" id="GO:0016853">
    <property type="term" value="F:isomerase activity"/>
    <property type="evidence" value="ECO:0007669"/>
    <property type="project" value="UniProtKB-KW"/>
</dbReference>
<keyword evidence="3" id="KW-1185">Reference proteome</keyword>
<dbReference type="SUPFAM" id="SSF51658">
    <property type="entry name" value="Xylose isomerase-like"/>
    <property type="match status" value="1"/>
</dbReference>
<dbReference type="InterPro" id="IPR013022">
    <property type="entry name" value="Xyl_isomerase-like_TIM-brl"/>
</dbReference>
<dbReference type="Proteomes" id="UP000293142">
    <property type="component" value="Unassembled WGS sequence"/>
</dbReference>
<dbReference type="OrthoDB" id="2565558at2"/>
<dbReference type="InterPro" id="IPR050312">
    <property type="entry name" value="IolE/XylAMocC-like"/>
</dbReference>